<keyword evidence="1" id="KW-0175">Coiled coil</keyword>
<keyword evidence="3" id="KW-0472">Membrane</keyword>
<accession>A0ABU1EE87</accession>
<evidence type="ECO:0000313" key="5">
    <source>
        <dbReference type="Proteomes" id="UP001256646"/>
    </source>
</evidence>
<evidence type="ECO:0000256" key="2">
    <source>
        <dbReference type="SAM" id="MobiDB-lite"/>
    </source>
</evidence>
<comment type="caution">
    <text evidence="4">The sequence shown here is derived from an EMBL/GenBank/DDBJ whole genome shotgun (WGS) entry which is preliminary data.</text>
</comment>
<keyword evidence="4" id="KW-0132">Cell division</keyword>
<keyword evidence="3" id="KW-1133">Transmembrane helix</keyword>
<protein>
    <submittedName>
        <fullName evidence="4">Cell division protein FtsL</fullName>
    </submittedName>
</protein>
<proteinExistence type="predicted"/>
<keyword evidence="4" id="KW-0131">Cell cycle</keyword>
<dbReference type="RefSeq" id="WP_252226048.1">
    <property type="nucleotide sequence ID" value="NZ_JAVJAN010000009.1"/>
</dbReference>
<feature type="region of interest" description="Disordered" evidence="2">
    <location>
        <begin position="20"/>
        <end position="40"/>
    </location>
</feature>
<dbReference type="Proteomes" id="UP001256646">
    <property type="component" value="Unassembled WGS sequence"/>
</dbReference>
<evidence type="ECO:0000256" key="3">
    <source>
        <dbReference type="SAM" id="Phobius"/>
    </source>
</evidence>
<reference evidence="4 5" key="1">
    <citation type="submission" date="2023-09" db="EMBL/GenBank/DDBJ databases">
        <authorList>
            <person name="Zhai L."/>
        </authorList>
    </citation>
    <scope>NUCLEOTIDE SEQUENCE [LARGE SCALE GENOMIC DNA]</scope>
    <source>
        <strain evidence="4 5">5 N-1</strain>
    </source>
</reference>
<sequence>MNKLEGKEYDYIKGSTAVKPSRKRIVSRPKKSKQNLRKVKKNKSIKIKNEKIEARKSTLIISILIVSLGLMTIAGDAKVYNMQKNLGKINSEINNAEETNEALRVKLLKFGSLQNIQETSEKQLSMMLPTKDDIVKIDFSENYFANLETNTDTEVNKKQSFISKFISKFR</sequence>
<evidence type="ECO:0000256" key="1">
    <source>
        <dbReference type="SAM" id="Coils"/>
    </source>
</evidence>
<dbReference type="GO" id="GO:0051301">
    <property type="term" value="P:cell division"/>
    <property type="evidence" value="ECO:0007669"/>
    <property type="project" value="UniProtKB-KW"/>
</dbReference>
<dbReference type="EMBL" id="JAVJAN010000009">
    <property type="protein sequence ID" value="MDR5586698.1"/>
    <property type="molecule type" value="Genomic_DNA"/>
</dbReference>
<evidence type="ECO:0000313" key="4">
    <source>
        <dbReference type="EMBL" id="MDR5586698.1"/>
    </source>
</evidence>
<organism evidence="4 5">
    <name type="scientific">Clostridium aquiflavi</name>
    <dbReference type="NCBI Taxonomy" id="3073603"/>
    <lineage>
        <taxon>Bacteria</taxon>
        <taxon>Bacillati</taxon>
        <taxon>Bacillota</taxon>
        <taxon>Clostridia</taxon>
        <taxon>Eubacteriales</taxon>
        <taxon>Clostridiaceae</taxon>
        <taxon>Clostridium</taxon>
    </lineage>
</organism>
<feature type="transmembrane region" description="Helical" evidence="3">
    <location>
        <begin position="58"/>
        <end position="75"/>
    </location>
</feature>
<keyword evidence="3" id="KW-0812">Transmembrane</keyword>
<name>A0ABU1EE87_9CLOT</name>
<feature type="coiled-coil region" evidence="1">
    <location>
        <begin position="79"/>
        <end position="106"/>
    </location>
</feature>
<keyword evidence="5" id="KW-1185">Reference proteome</keyword>
<gene>
    <name evidence="4" type="ORF">RGC78_04390</name>
</gene>